<sequence length="202" mass="23656">MKIAIKILSLSLYPNKKTECLALNAIEVKFWTDKITSGARLCLKSEKIIFKSQNNHTIFYYKSSNAYNNVSLLYKAKDATTLIKPCRKKNKNKKKKTFASKLHYNFVNAVKKAYSRLLNELECQQRKETKNIVNRYMKKDDIIKSVEKTRIPLLKESAEYHKNTQFCQIFLNHCIGISRGIKFNCVIAQRRRILTIDFKKCC</sequence>
<reference evidence="1" key="1">
    <citation type="submission" date="2014-07" db="EMBL/GenBank/DDBJ databases">
        <authorList>
            <person name="Martin A.A"/>
            <person name="De Silva N."/>
        </authorList>
    </citation>
    <scope>NUCLEOTIDE SEQUENCE</scope>
</reference>
<proteinExistence type="predicted"/>
<dbReference type="Proteomes" id="UP000035680">
    <property type="component" value="Unassembled WGS sequence"/>
</dbReference>
<evidence type="ECO:0000313" key="2">
    <source>
        <dbReference type="WBParaSite" id="SVE_0250900.1"/>
    </source>
</evidence>
<dbReference type="WBParaSite" id="SVE_0250900.1">
    <property type="protein sequence ID" value="SVE_0250900.1"/>
    <property type="gene ID" value="SVE_0250900"/>
</dbReference>
<evidence type="ECO:0000313" key="1">
    <source>
        <dbReference type="Proteomes" id="UP000035680"/>
    </source>
</evidence>
<accession>A0A0K0F141</accession>
<protein>
    <submittedName>
        <fullName evidence="2">Uncharacterized protein</fullName>
    </submittedName>
</protein>
<organism evidence="1 2">
    <name type="scientific">Strongyloides venezuelensis</name>
    <name type="common">Threadworm</name>
    <dbReference type="NCBI Taxonomy" id="75913"/>
    <lineage>
        <taxon>Eukaryota</taxon>
        <taxon>Metazoa</taxon>
        <taxon>Ecdysozoa</taxon>
        <taxon>Nematoda</taxon>
        <taxon>Chromadorea</taxon>
        <taxon>Rhabditida</taxon>
        <taxon>Tylenchina</taxon>
        <taxon>Panagrolaimomorpha</taxon>
        <taxon>Strongyloidoidea</taxon>
        <taxon>Strongyloididae</taxon>
        <taxon>Strongyloides</taxon>
    </lineage>
</organism>
<dbReference type="AlphaFoldDB" id="A0A0K0F141"/>
<name>A0A0K0F141_STRVS</name>
<reference evidence="2" key="2">
    <citation type="submission" date="2015-08" db="UniProtKB">
        <authorList>
            <consortium name="WormBaseParasite"/>
        </authorList>
    </citation>
    <scope>IDENTIFICATION</scope>
</reference>
<keyword evidence="1" id="KW-1185">Reference proteome</keyword>